<dbReference type="PANTHER" id="PTHR36440:SF1">
    <property type="entry name" value="PUTATIVE (AFU_ORTHOLOGUE AFUA_8G07350)-RELATED"/>
    <property type="match status" value="1"/>
</dbReference>
<gene>
    <name evidence="2" type="ORF">IDJ76_02715</name>
</gene>
<dbReference type="PANTHER" id="PTHR36440">
    <property type="entry name" value="PUTATIVE (AFU_ORTHOLOGUE AFUA_8G07350)-RELATED"/>
    <property type="match status" value="1"/>
</dbReference>
<name>A0A926S1C3_9SPHI</name>
<dbReference type="SUPFAM" id="SSF51182">
    <property type="entry name" value="RmlC-like cupins"/>
    <property type="match status" value="1"/>
</dbReference>
<dbReference type="EMBL" id="JACWMX010000001">
    <property type="protein sequence ID" value="MBD1392004.1"/>
    <property type="molecule type" value="Genomic_DNA"/>
</dbReference>
<protein>
    <submittedName>
        <fullName evidence="2">Cupin domain-containing protein</fullName>
    </submittedName>
</protein>
<reference evidence="2" key="1">
    <citation type="submission" date="2020-09" db="EMBL/GenBank/DDBJ databases">
        <title>Novel species of Mucilaginibacter isolated from a glacier on the Tibetan Plateau.</title>
        <authorList>
            <person name="Liu Q."/>
            <person name="Xin Y.-H."/>
        </authorList>
    </citation>
    <scope>NUCLEOTIDE SEQUENCE</scope>
    <source>
        <strain evidence="2">ZB1P21</strain>
    </source>
</reference>
<dbReference type="InterPro" id="IPR014710">
    <property type="entry name" value="RmlC-like_jellyroll"/>
</dbReference>
<organism evidence="2 3">
    <name type="scientific">Mucilaginibacter glaciei</name>
    <dbReference type="NCBI Taxonomy" id="2772109"/>
    <lineage>
        <taxon>Bacteria</taxon>
        <taxon>Pseudomonadati</taxon>
        <taxon>Bacteroidota</taxon>
        <taxon>Sphingobacteriia</taxon>
        <taxon>Sphingobacteriales</taxon>
        <taxon>Sphingobacteriaceae</taxon>
        <taxon>Mucilaginibacter</taxon>
    </lineage>
</organism>
<dbReference type="Proteomes" id="UP000619078">
    <property type="component" value="Unassembled WGS sequence"/>
</dbReference>
<comment type="caution">
    <text evidence="2">The sequence shown here is derived from an EMBL/GenBank/DDBJ whole genome shotgun (WGS) entry which is preliminary data.</text>
</comment>
<dbReference type="RefSeq" id="WP_191160471.1">
    <property type="nucleotide sequence ID" value="NZ_JACWMX010000001.1"/>
</dbReference>
<dbReference type="InterPro" id="IPR013096">
    <property type="entry name" value="Cupin_2"/>
</dbReference>
<dbReference type="InterPro" id="IPR053146">
    <property type="entry name" value="QDO-like"/>
</dbReference>
<evidence type="ECO:0000259" key="1">
    <source>
        <dbReference type="Pfam" id="PF07883"/>
    </source>
</evidence>
<dbReference type="AlphaFoldDB" id="A0A926S1C3"/>
<dbReference type="InterPro" id="IPR011051">
    <property type="entry name" value="RmlC_Cupin_sf"/>
</dbReference>
<dbReference type="Pfam" id="PF07883">
    <property type="entry name" value="Cupin_2"/>
    <property type="match status" value="1"/>
</dbReference>
<sequence>MENPTHKLIVTTAQDSESFSVMGGNYRVLISGKQTNGAFAVIEMLVPPNGGPGPHAHKDINESFYIVDGEIEVKSKDLTYTAQKGDYIDIPFGGMVHSFKNRSENLARIICTVTPAGMDEMFEEIGQPVAAGTFLPPPQISPELAAKMKEIGNKYGQEFFPPDYLD</sequence>
<proteinExistence type="predicted"/>
<feature type="domain" description="Cupin type-2" evidence="1">
    <location>
        <begin position="44"/>
        <end position="112"/>
    </location>
</feature>
<evidence type="ECO:0000313" key="3">
    <source>
        <dbReference type="Proteomes" id="UP000619078"/>
    </source>
</evidence>
<accession>A0A926S1C3</accession>
<keyword evidence="3" id="KW-1185">Reference proteome</keyword>
<evidence type="ECO:0000313" key="2">
    <source>
        <dbReference type="EMBL" id="MBD1392004.1"/>
    </source>
</evidence>
<dbReference type="Gene3D" id="2.60.120.10">
    <property type="entry name" value="Jelly Rolls"/>
    <property type="match status" value="1"/>
</dbReference>